<gene>
    <name evidence="3" type="ORF">DNL40_13070</name>
</gene>
<dbReference type="InterPro" id="IPR013783">
    <property type="entry name" value="Ig-like_fold"/>
</dbReference>
<dbReference type="SUPFAM" id="SSF117074">
    <property type="entry name" value="Hypothetical protein PA1324"/>
    <property type="match status" value="1"/>
</dbReference>
<organism evidence="3 4">
    <name type="scientific">Xylanimonas oleitrophica</name>
    <dbReference type="NCBI Taxonomy" id="2607479"/>
    <lineage>
        <taxon>Bacteria</taxon>
        <taxon>Bacillati</taxon>
        <taxon>Actinomycetota</taxon>
        <taxon>Actinomycetes</taxon>
        <taxon>Micrococcales</taxon>
        <taxon>Promicromonosporaceae</taxon>
        <taxon>Xylanimonas</taxon>
    </lineage>
</organism>
<dbReference type="SUPFAM" id="SSF49319">
    <property type="entry name" value="Actinoxanthin-like"/>
    <property type="match status" value="2"/>
</dbReference>
<proteinExistence type="predicted"/>
<dbReference type="Gene3D" id="2.60.40.230">
    <property type="entry name" value="Neocarzinostatin-like"/>
    <property type="match status" value="6"/>
</dbReference>
<dbReference type="Pfam" id="PF10648">
    <property type="entry name" value="Gmad2"/>
    <property type="match status" value="1"/>
</dbReference>
<evidence type="ECO:0000259" key="2">
    <source>
        <dbReference type="Pfam" id="PF10648"/>
    </source>
</evidence>
<dbReference type="NCBIfam" id="TIGR01167">
    <property type="entry name" value="LPXTG_anchor"/>
    <property type="match status" value="1"/>
</dbReference>
<keyword evidence="4" id="KW-1185">Reference proteome</keyword>
<dbReference type="InterPro" id="IPR027273">
    <property type="entry name" value="Neocarzinostatin-like"/>
</dbReference>
<evidence type="ECO:0000313" key="3">
    <source>
        <dbReference type="EMBL" id="PZR52140.1"/>
    </source>
</evidence>
<reference evidence="3 4" key="1">
    <citation type="submission" date="2018-06" db="EMBL/GenBank/DDBJ databases">
        <title>Whole genome sequencing of a novel hydrocarbon degrading bacterial strain, PW21 isolated from oil contaminated produced water sample.</title>
        <authorList>
            <person name="Nagkirti P."/>
            <person name="Shaikh A."/>
            <person name="Gowdaman V."/>
            <person name="Engineer A.E."/>
            <person name="Dagar S."/>
            <person name="Dhakephalkar P.K."/>
        </authorList>
    </citation>
    <scope>NUCLEOTIDE SEQUENCE [LARGE SCALE GENOMIC DNA]</scope>
    <source>
        <strain evidence="3 4">PW21</strain>
    </source>
</reference>
<dbReference type="NCBIfam" id="NF033766">
    <property type="entry name" value="choice_anch_G"/>
    <property type="match status" value="1"/>
</dbReference>
<protein>
    <recommendedName>
        <fullName evidence="2">Bacterial spore germination immunoglobulin-like domain-containing protein</fullName>
    </recommendedName>
</protein>
<feature type="transmembrane region" description="Helical" evidence="1">
    <location>
        <begin position="1515"/>
        <end position="1534"/>
    </location>
</feature>
<comment type="caution">
    <text evidence="3">The sequence shown here is derived from an EMBL/GenBank/DDBJ whole genome shotgun (WGS) entry which is preliminary data.</text>
</comment>
<feature type="domain" description="Bacterial spore germination immunoglobulin-like" evidence="2">
    <location>
        <begin position="1095"/>
        <end position="1168"/>
    </location>
</feature>
<keyword evidence="1" id="KW-0472">Membrane</keyword>
<evidence type="ECO:0000256" key="1">
    <source>
        <dbReference type="SAM" id="Phobius"/>
    </source>
</evidence>
<dbReference type="GO" id="GO:0005975">
    <property type="term" value="P:carbohydrate metabolic process"/>
    <property type="evidence" value="ECO:0007669"/>
    <property type="project" value="UniProtKB-ARBA"/>
</dbReference>
<accession>A0A2W5WLR4</accession>
<evidence type="ECO:0000313" key="4">
    <source>
        <dbReference type="Proteomes" id="UP000248783"/>
    </source>
</evidence>
<dbReference type="Gene3D" id="2.60.40.10">
    <property type="entry name" value="Immunoglobulins"/>
    <property type="match status" value="1"/>
</dbReference>
<dbReference type="Proteomes" id="UP000248783">
    <property type="component" value="Unassembled WGS sequence"/>
</dbReference>
<dbReference type="EMBL" id="QKWH01000012">
    <property type="protein sequence ID" value="PZR52140.1"/>
    <property type="molecule type" value="Genomic_DNA"/>
</dbReference>
<sequence length="1558" mass="153817">MPTGARRGWHRAVGTCAAVAVVSTGAWTPAAAVENYPDEPSEAAASILASSLLGTALLGAGETTAGQLSNPGPNDAALDVEVLGGQVVQLGDISLPLAELIDFGQLGLVGSQSEASSPRDARAVSGLVGPDGSVDLSDDPARFGAASIDVLSIADATGASAITDLAIDQLELHLGAFGAEVVAQDGVIQDQNGVGGPGQYVVGQADLLVASPVVEDAAATLYDAAGAVDTAMEQLVNENLDLGLLTALLEVVPGIPEPTLTVDSNMQDTLFQRLTQQPLTSANQLVTLDLSTGELQIHLDKIADAANEGGINDLPANWELIDDTTYPLIAETVHELMQEATNILVGAIEESLDAVSLEIAFYDDSPLGTLDVRWSFSLGQALSGDLPPVVDDSDGVSAVLGGTLATTINGLGDATSPIFSVLYDLIISDAGNQIFELAVNDLKFAVTSSIRALLSPLFDVLTQLVSLQVNHQVTETCTTAEGEVLSGLDLSALSLGLLQAADGARINLGNAAVRVGACLAAGTPVLAVDPGQVEQGGTVTVSGSGYTPESTVTVQLTDTAGEPVGAPVTVTTDADGAFTTPLTVPADTVPGDLTVVGTDEATGTPAEAPLTVVAVAGEPVITVDPAEVAPGECTVVAGSGFGPGEAVTVQLTDAVGEPVGEPVTVTADASGSFSVEVCVPADAAPGDYTVVAEDESGSTAEENLVVVAAAISPELTVDPGQVAQGGTVTVSGSGYTPDSTVTVQLTDAAGEPVGAPVTVTTDADGAFTTPLVVPADTTPGDLTVVGTDDATGTPAEAPLTVVAAAGEPVIALDPSQVAPGEETTVSGSGFAPDSTVTVQLTDAAGEPVGEPVTVTTDASGALTTRVTVPAGTTPGQYTVVAEDEAGGTAQEVLTVVAAAISPELTVDPGQVAQGGTVTVSGSGYTPESTVSVQLTDAAGEPVGTPVTVTTDASGAFTTPLTVPAGAVPGDHTVVGTDLTTGTPAEAPLTVVAADAPVITLDPSQVAPGGETTVSGSGFAPDSTVTVQLTDAEGEPVGDPVTVTTDENGAFATPVTVPTDAAPGDYTVVAEDESGDTAEAGLAVVGAAEPELTVDPGQVAQGGTVTVSGTAYTPESTVTVQLTDADGEQVGEPVVVTTDEDGAFSVPVTLPAAAVPGQLVAVGTDDATGVSDEATLVVVDVEGESISVNPERLQAGGSAVVRGDGFTPRSTVMLRMIDDGLTVFMLDDVPTDAEGDFEAVVTVPAGVDPDELDVIATDEATGDTASDDLVVFAVAADDCTAPTLVAAPSVVEAGEQVIVTGAGFPAGAGVVVQLRDAAGNPVGAPVTVTATGAEEGGCGGFTVVVTVPSDTQPGAHDVVATPSDGGTGARTPVLVQAPTTGSAPELRELVSWFAASSVPAGGTQVFYARGFEPGELVGAVIRSTLLQLPVAVADATGTVSWEFVVPAGFSAGTHTGTATSLDRGDETSATFQVRLAGTGGGAAVVTAAGAGGPTGSGPAFPGYGDGALPRTGADSVPALLGTALLLLTAGGLLVADRRRRVVAVGAATTRGDGSGVSES</sequence>
<keyword evidence="1" id="KW-0812">Transmembrane</keyword>
<dbReference type="InterPro" id="IPR047900">
    <property type="entry name" value="Choice_anch_G"/>
</dbReference>
<name>A0A2W5WLR4_9MICO</name>
<keyword evidence="1" id="KW-1133">Transmembrane helix</keyword>
<dbReference type="InterPro" id="IPR018911">
    <property type="entry name" value="Gmad2_Ig-like_dom"/>
</dbReference>